<accession>A0ABP0L3B3</accession>
<dbReference type="Proteomes" id="UP001642464">
    <property type="component" value="Unassembled WGS sequence"/>
</dbReference>
<protein>
    <recommendedName>
        <fullName evidence="3">DUF4336 domain-containing protein</fullName>
    </recommendedName>
</protein>
<gene>
    <name evidence="1" type="ORF">SCF082_LOCUS20575</name>
</gene>
<organism evidence="1 2">
    <name type="scientific">Durusdinium trenchii</name>
    <dbReference type="NCBI Taxonomy" id="1381693"/>
    <lineage>
        <taxon>Eukaryota</taxon>
        <taxon>Sar</taxon>
        <taxon>Alveolata</taxon>
        <taxon>Dinophyceae</taxon>
        <taxon>Suessiales</taxon>
        <taxon>Symbiodiniaceae</taxon>
        <taxon>Durusdinium</taxon>
    </lineage>
</organism>
<comment type="caution">
    <text evidence="1">The sequence shown here is derived from an EMBL/GenBank/DDBJ whole genome shotgun (WGS) entry which is preliminary data.</text>
</comment>
<sequence length="474" mass="53186">MTLDVPLGLASASRQCVAAEAREVPRVYLWSSESLSLSSASRRNRRFGQVSWTIPAMGFLLRSSRRRKEPRVLRRCKGHGRRSMMGAALALSAGTEAKAAEEGDYVYPEWLTLPLAPYARRRTLLKEIVPNEVWTLDQIFGTFYVYVPIRATVLKVKDGLLVYAPVAATKECLSMIKDLEKKHGPVRWILLPSKAVEHKVLAGPFAKKFPKAKLFVAPGQFSVPVDLPLNVLGFPSYEVLDPEGLESLPWAEDCQTAYVDASTFGEVALLHKSSKTLVVTDSVISIPEDPPELLLDPEYRRALAYHAREAAQNELPDTVEVRRKGWARIALFATFFNPGALSDGKVEVPEAGVTRPWQWQEGWEKSFQRLRQGGRPFVAPIIQELILKQQPEKTLSYVDRISAWDFQRVVSAHFDCPIPLKPKQFREIFSFLTRPKPLAYCAEDVKFLADLQTSAIPNGQAVKVGEPCGFQLRN</sequence>
<name>A0ABP0L3B3_9DINO</name>
<dbReference type="PANTHER" id="PTHR33835">
    <property type="entry name" value="YALI0C07656P"/>
    <property type="match status" value="1"/>
</dbReference>
<evidence type="ECO:0000313" key="1">
    <source>
        <dbReference type="EMBL" id="CAK9033658.1"/>
    </source>
</evidence>
<evidence type="ECO:0008006" key="3">
    <source>
        <dbReference type="Google" id="ProtNLM"/>
    </source>
</evidence>
<dbReference type="EMBL" id="CAXAMM010014402">
    <property type="protein sequence ID" value="CAK9033658.1"/>
    <property type="molecule type" value="Genomic_DNA"/>
</dbReference>
<proteinExistence type="predicted"/>
<dbReference type="PANTHER" id="PTHR33835:SF2">
    <property type="entry name" value="LYSINE-TRNA LIGASE"/>
    <property type="match status" value="1"/>
</dbReference>
<reference evidence="1 2" key="1">
    <citation type="submission" date="2024-02" db="EMBL/GenBank/DDBJ databases">
        <authorList>
            <person name="Chen Y."/>
            <person name="Shah S."/>
            <person name="Dougan E. K."/>
            <person name="Thang M."/>
            <person name="Chan C."/>
        </authorList>
    </citation>
    <scope>NUCLEOTIDE SEQUENCE [LARGE SCALE GENOMIC DNA]</scope>
</reference>
<dbReference type="InterPro" id="IPR025638">
    <property type="entry name" value="DUF4336"/>
</dbReference>
<dbReference type="Pfam" id="PF14234">
    <property type="entry name" value="DUF4336"/>
    <property type="match status" value="1"/>
</dbReference>
<evidence type="ECO:0000313" key="2">
    <source>
        <dbReference type="Proteomes" id="UP001642464"/>
    </source>
</evidence>
<keyword evidence="2" id="KW-1185">Reference proteome</keyword>